<dbReference type="Gene3D" id="3.30.1360.170">
    <property type="match status" value="1"/>
</dbReference>
<dbReference type="CDD" id="cd20175">
    <property type="entry name" value="ThyX"/>
    <property type="match status" value="1"/>
</dbReference>
<evidence type="ECO:0000313" key="1">
    <source>
        <dbReference type="EMBL" id="WEU69774.1"/>
    </source>
</evidence>
<reference evidence="1 2" key="1">
    <citation type="submission" date="2023-01" db="EMBL/GenBank/DDBJ databases">
        <title>New crAssphage isolates infecting Bacteroides cellulosilyticus.</title>
        <authorList>
            <person name="Papudeshi B."/>
            <person name="Vega A.A."/>
            <person name="Souza C."/>
            <person name="Giles S.K."/>
            <person name="Mallawaarachchi V."/>
            <person name="Roach M.J."/>
            <person name="An M."/>
            <person name="Jacobson N."/>
            <person name="McNair K."/>
            <person name="Mora M.F."/>
            <person name="Pastrana K."/>
            <person name="Leigh C."/>
            <person name="Cram C."/>
            <person name="Plewa W.S."/>
            <person name="Grigson S.R."/>
            <person name="Bouras G.S."/>
            <person name="Decewicz P."/>
            <person name="Luque A."/>
            <person name="Droit L."/>
            <person name="Handley S."/>
            <person name="Segall A.M."/>
            <person name="Dinsdale E.A."/>
            <person name="Edwards R.A."/>
        </authorList>
    </citation>
    <scope>NUCLEOTIDE SEQUENCE [LARGE SCALE GENOMIC DNA]</scope>
    <source>
        <strain evidence="1">Bc01</strain>
    </source>
</reference>
<dbReference type="GO" id="GO:0050660">
    <property type="term" value="F:flavin adenine dinucleotide binding"/>
    <property type="evidence" value="ECO:0007669"/>
    <property type="project" value="InterPro"/>
</dbReference>
<dbReference type="InterPro" id="IPR003669">
    <property type="entry name" value="Thymidylate_synthase_ThyX"/>
</dbReference>
<dbReference type="GO" id="GO:0070402">
    <property type="term" value="F:NADPH binding"/>
    <property type="evidence" value="ECO:0007669"/>
    <property type="project" value="TreeGrafter"/>
</dbReference>
<dbReference type="InterPro" id="IPR036098">
    <property type="entry name" value="Thymidylate_synthase_ThyX_sf"/>
</dbReference>
<dbReference type="PANTHER" id="PTHR34934">
    <property type="entry name" value="FLAVIN-DEPENDENT THYMIDYLATE SYNTHASE"/>
    <property type="match status" value="1"/>
</dbReference>
<dbReference type="GO" id="GO:0006231">
    <property type="term" value="P:dTMP biosynthetic process"/>
    <property type="evidence" value="ECO:0007669"/>
    <property type="project" value="InterPro"/>
</dbReference>
<evidence type="ECO:0000313" key="2">
    <source>
        <dbReference type="Proteomes" id="UP001241835"/>
    </source>
</evidence>
<dbReference type="GO" id="GO:0050797">
    <property type="term" value="F:thymidylate synthase (FAD) activity"/>
    <property type="evidence" value="ECO:0007669"/>
    <property type="project" value="InterPro"/>
</dbReference>
<organism evidence="1 2">
    <name type="scientific">Kehishuvirus sp. 'tikkala'</name>
    <dbReference type="NCBI Taxonomy" id="3028513"/>
    <lineage>
        <taxon>Viruses</taxon>
        <taxon>Duplodnaviria</taxon>
        <taxon>Heunggongvirae</taxon>
        <taxon>Uroviricota</taxon>
        <taxon>Caudoviricetes</taxon>
        <taxon>Crassvirales</taxon>
        <taxon>Steigviridae</taxon>
        <taxon>Asinivirinae</taxon>
        <taxon>Kehishuvirus</taxon>
    </lineage>
</organism>
<dbReference type="Pfam" id="PF02511">
    <property type="entry name" value="Thy1"/>
    <property type="match status" value="1"/>
</dbReference>
<dbReference type="Proteomes" id="UP001241835">
    <property type="component" value="Segment"/>
</dbReference>
<accession>A0AAF0D6K1</accession>
<name>A0AAF0D6K1_9CAUD</name>
<dbReference type="GO" id="GO:0004799">
    <property type="term" value="F:thymidylate synthase activity"/>
    <property type="evidence" value="ECO:0007669"/>
    <property type="project" value="TreeGrafter"/>
</dbReference>
<keyword evidence="2" id="KW-1185">Reference proteome</keyword>
<sequence length="157" mass="18778">MEFVRHRVFSFAQESTRYCNYSKDKFGNEVTFIEPCWLEDYNYEGNTYYNGFLVALRAAEANYFDLMKKWEDRIPDKRYKTGFRNNPWTPQQARAVLPNALKTELVMTGFVSDWEHFFKLRDAGNAHPQARELAHPLHMEFLRRNYLVDLYDEANPD</sequence>
<dbReference type="SUPFAM" id="SSF69796">
    <property type="entry name" value="Thymidylate synthase-complementing protein Thy1"/>
    <property type="match status" value="1"/>
</dbReference>
<dbReference type="PANTHER" id="PTHR34934:SF1">
    <property type="entry name" value="FLAVIN-DEPENDENT THYMIDYLATE SYNTHASE"/>
    <property type="match status" value="1"/>
</dbReference>
<protein>
    <submittedName>
        <fullName evidence="1">Flavin-dependent thymidylate synthase</fullName>
    </submittedName>
</protein>
<proteinExistence type="predicted"/>
<dbReference type="EMBL" id="OQ198717">
    <property type="protein sequence ID" value="WEU69774.1"/>
    <property type="molecule type" value="Genomic_DNA"/>
</dbReference>
<dbReference type="PROSITE" id="PS51331">
    <property type="entry name" value="THYX"/>
    <property type="match status" value="1"/>
</dbReference>